<reference evidence="1" key="2">
    <citation type="journal article" date="2023" name="BMC Genomics">
        <title>Pest status, molecular evolution, and epigenetic factors derived from the genome assembly of Frankliniella fusca, a thysanopteran phytovirus vector.</title>
        <authorList>
            <person name="Catto M.A."/>
            <person name="Labadie P.E."/>
            <person name="Jacobson A.L."/>
            <person name="Kennedy G.G."/>
            <person name="Srinivasan R."/>
            <person name="Hunt B.G."/>
        </authorList>
    </citation>
    <scope>NUCLEOTIDE SEQUENCE</scope>
    <source>
        <strain evidence="1">PL_HMW_Pooled</strain>
    </source>
</reference>
<organism evidence="1 2">
    <name type="scientific">Frankliniella fusca</name>
    <dbReference type="NCBI Taxonomy" id="407009"/>
    <lineage>
        <taxon>Eukaryota</taxon>
        <taxon>Metazoa</taxon>
        <taxon>Ecdysozoa</taxon>
        <taxon>Arthropoda</taxon>
        <taxon>Hexapoda</taxon>
        <taxon>Insecta</taxon>
        <taxon>Pterygota</taxon>
        <taxon>Neoptera</taxon>
        <taxon>Paraneoptera</taxon>
        <taxon>Thysanoptera</taxon>
        <taxon>Terebrantia</taxon>
        <taxon>Thripoidea</taxon>
        <taxon>Thripidae</taxon>
        <taxon>Frankliniella</taxon>
    </lineage>
</organism>
<name>A0AAE1HTN3_9NEOP</name>
<dbReference type="PANTHER" id="PTHR47018:SF3">
    <property type="entry name" value="MYCBP-ASSOCIATED PROTEIN"/>
    <property type="match status" value="1"/>
</dbReference>
<evidence type="ECO:0000313" key="1">
    <source>
        <dbReference type="EMBL" id="KAK3926626.1"/>
    </source>
</evidence>
<feature type="non-terminal residue" evidence="1">
    <location>
        <position position="1"/>
    </location>
</feature>
<accession>A0AAE1HTN3</accession>
<protein>
    <submittedName>
        <fullName evidence="1">Endo-1,4-beta-xylanase 2</fullName>
    </submittedName>
</protein>
<comment type="caution">
    <text evidence="1">The sequence shown here is derived from an EMBL/GenBank/DDBJ whole genome shotgun (WGS) entry which is preliminary data.</text>
</comment>
<reference evidence="1" key="1">
    <citation type="submission" date="2021-07" db="EMBL/GenBank/DDBJ databases">
        <authorList>
            <person name="Catto M.A."/>
            <person name="Jacobson A."/>
            <person name="Kennedy G."/>
            <person name="Labadie P."/>
            <person name="Hunt B.G."/>
            <person name="Srinivasan R."/>
        </authorList>
    </citation>
    <scope>NUCLEOTIDE SEQUENCE</scope>
    <source>
        <strain evidence="1">PL_HMW_Pooled</strain>
        <tissue evidence="1">Head</tissue>
    </source>
</reference>
<proteinExistence type="predicted"/>
<keyword evidence="2" id="KW-1185">Reference proteome</keyword>
<gene>
    <name evidence="1" type="ORF">KUF71_014962</name>
</gene>
<dbReference type="AlphaFoldDB" id="A0AAE1HTN3"/>
<sequence length="594" mass="65223">EKSREGVKKKRHALGEALLYVARPKTYIPPLLCALTTDHDVPNPPVAALPMLRRPKSGTSSCSVNSVRAAATAARRSLVAHPPPFPFSSPRPATAPGAPGSKPIVYLVQRPASGRVISSTVPPPGGSVHRATDLHSRLGCRDEIDILHPFGLLVSYHEAKRHEFTVAMFKSENEGRVCEVQRAPRAFTQYVFDNFDHDTSTLDGHGTVHVLGGQRIVTLVDPTAEVKVDCIPRRALPSSASQIAQDLNYAMDIVWLKGPVLNGLKSVQPMTSTSLYWDPSGPSLPPFIRDALTVDSLWMAGRWAGALPSAPSWLGYMKRAMTAPDRVLPRSTVQALPFVELATTDPNAINTALRYAMKDADDRGQDDCFVTFDQPLYMKAMKLVTADPALSGVQVRLGGFHLTMSYLGSIAHIMSGSGLEEVWAQVYAFNSIKHMVTGKAYSRAVRAHFLVQEAIGSMLLDRVIADATRRSDIRELYGDFLERADVTAKEVANTPVARRLGKDLIEAGEQAASDSATGTLWWQYFKLVALLRFHIRAERTGDWEMHKESVKAMLPIFHAAGHLPYARAAHLYVQQMEELTGGCQGWQLHRASVK</sequence>
<dbReference type="PANTHER" id="PTHR47018">
    <property type="entry name" value="CXC DOMAIN-CONTAINING PROTEIN-RELATED"/>
    <property type="match status" value="1"/>
</dbReference>
<dbReference type="Proteomes" id="UP001219518">
    <property type="component" value="Unassembled WGS sequence"/>
</dbReference>
<evidence type="ECO:0000313" key="2">
    <source>
        <dbReference type="Proteomes" id="UP001219518"/>
    </source>
</evidence>
<dbReference type="EMBL" id="JAHWGI010001269">
    <property type="protein sequence ID" value="KAK3926626.1"/>
    <property type="molecule type" value="Genomic_DNA"/>
</dbReference>